<dbReference type="InParanoid" id="B0D071"/>
<dbReference type="STRING" id="486041.B0D071"/>
<sequence>MWVPPADSANQNLRPSADHQPRNIQICQLILHSYLPSADIQIVVLRYPGVIPADLAVLNLHRRPTLHYLIHGTASANSSTPGYCLLLAHQQAQSTMACLYVRLSKSRSRDAGAGAGVLALGMTMKVGAAGEGGLSWLGAPLLPQQLAVPLLPQQQQRTIMIAMSESDYETDLDDGKDGSWSSEEISGDENVHPVEVKAIVPPPPPPAPIAPPIIHPIPPIQKTVSNQTNACTRSISRAQIHHAQAQANTQATMEKAAAEAQRHQDVFAKLPVALFQDLERGGPSRTRSAGLLTQLLNLPLEIFLANHPYSKSAAALPISSQVQVGSVVAMPTGPVVNGNGNTNAIGTGWYRPKGRPQGQELEDDSGSEDKANAGIQVSKSVAQEWLEAFAQQRGIVIHGKQKSMSGRLTTLDDNIIPPWLNACGQLRRQVSDRCLYPEEQPPTPTPIPIGHSYNLPPPTAPSTPRMTCHQMLQTEMSESLSQNLLWERQVSKVNPVGYRASTNGGSRGNVLGGLKLLTTTPSMVQLRAKGEAAGNGTGAADPSNADQIQPPDRERRGSGGEAEEREERRWLARARNKSWADDYHFKGW</sequence>
<dbReference type="HOGENOM" id="CLU_463849_0_0_1"/>
<dbReference type="GO" id="GO:0006808">
    <property type="term" value="P:regulation of nitrogen utilization"/>
    <property type="evidence" value="ECO:0007669"/>
    <property type="project" value="TreeGrafter"/>
</dbReference>
<dbReference type="InterPro" id="IPR053043">
    <property type="entry name" value="Ras-cAMP_regulatory"/>
</dbReference>
<reference evidence="3 4" key="1">
    <citation type="journal article" date="2008" name="Nature">
        <title>The genome of Laccaria bicolor provides insights into mycorrhizal symbiosis.</title>
        <authorList>
            <person name="Martin F."/>
            <person name="Aerts A."/>
            <person name="Ahren D."/>
            <person name="Brun A."/>
            <person name="Danchin E.G.J."/>
            <person name="Duchaussoy F."/>
            <person name="Gibon J."/>
            <person name="Kohler A."/>
            <person name="Lindquist E."/>
            <person name="Pereda V."/>
            <person name="Salamov A."/>
            <person name="Shapiro H.J."/>
            <person name="Wuyts J."/>
            <person name="Blaudez D."/>
            <person name="Buee M."/>
            <person name="Brokstein P."/>
            <person name="Canbaeck B."/>
            <person name="Cohen D."/>
            <person name="Courty P.E."/>
            <person name="Coutinho P.M."/>
            <person name="Delaruelle C."/>
            <person name="Detter J.C."/>
            <person name="Deveau A."/>
            <person name="DiFazio S."/>
            <person name="Duplessis S."/>
            <person name="Fraissinet-Tachet L."/>
            <person name="Lucic E."/>
            <person name="Frey-Klett P."/>
            <person name="Fourrey C."/>
            <person name="Feussner I."/>
            <person name="Gay G."/>
            <person name="Grimwood J."/>
            <person name="Hoegger P.J."/>
            <person name="Jain P."/>
            <person name="Kilaru S."/>
            <person name="Labbe J."/>
            <person name="Lin Y.C."/>
            <person name="Legue V."/>
            <person name="Le Tacon F."/>
            <person name="Marmeisse R."/>
            <person name="Melayah D."/>
            <person name="Montanini B."/>
            <person name="Muratet M."/>
            <person name="Nehls U."/>
            <person name="Niculita-Hirzel H."/>
            <person name="Oudot-Le Secq M.P."/>
            <person name="Peter M."/>
            <person name="Quesneville H."/>
            <person name="Rajashekar B."/>
            <person name="Reich M."/>
            <person name="Rouhier N."/>
            <person name="Schmutz J."/>
            <person name="Yin T."/>
            <person name="Chalot M."/>
            <person name="Henrissat B."/>
            <person name="Kuees U."/>
            <person name="Lucas S."/>
            <person name="Van de Peer Y."/>
            <person name="Podila G.K."/>
            <person name="Polle A."/>
            <person name="Pukkila P.J."/>
            <person name="Richardson P.M."/>
            <person name="Rouze P."/>
            <person name="Sanders I.R."/>
            <person name="Stajich J.E."/>
            <person name="Tunlid A."/>
            <person name="Tuskan G."/>
            <person name="Grigoriev I.V."/>
        </authorList>
    </citation>
    <scope>NUCLEOTIDE SEQUENCE [LARGE SCALE GENOMIC DNA]</scope>
    <source>
        <strain evidence="4">S238N-H82 / ATCC MYA-4686</strain>
    </source>
</reference>
<dbReference type="GO" id="GO:0031930">
    <property type="term" value="P:mitochondria-nucleus signaling pathway"/>
    <property type="evidence" value="ECO:0007669"/>
    <property type="project" value="TreeGrafter"/>
</dbReference>
<feature type="compositionally biased region" description="Low complexity" evidence="1">
    <location>
        <begin position="339"/>
        <end position="348"/>
    </location>
</feature>
<evidence type="ECO:0000313" key="4">
    <source>
        <dbReference type="Proteomes" id="UP000001194"/>
    </source>
</evidence>
<dbReference type="OrthoDB" id="515401at2759"/>
<dbReference type="InterPro" id="IPR021711">
    <property type="entry name" value="DUF3295"/>
</dbReference>
<dbReference type="GO" id="GO:0000122">
    <property type="term" value="P:negative regulation of transcription by RNA polymerase II"/>
    <property type="evidence" value="ECO:0007669"/>
    <property type="project" value="TreeGrafter"/>
</dbReference>
<feature type="region of interest" description="Disordered" evidence="1">
    <location>
        <begin position="339"/>
        <end position="370"/>
    </location>
</feature>
<dbReference type="PANTHER" id="PTHR28014:SF1">
    <property type="entry name" value="NEGATIVE REGULATOR OF RAS-CAMP PATHWAY"/>
    <property type="match status" value="1"/>
</dbReference>
<protein>
    <submittedName>
        <fullName evidence="3">Predicted protein</fullName>
    </submittedName>
</protein>
<dbReference type="AlphaFoldDB" id="B0D071"/>
<dbReference type="KEGG" id="lbc:LACBIDRAFT_293019"/>
<dbReference type="RefSeq" id="XP_001877301.1">
    <property type="nucleotide sequence ID" value="XM_001877266.1"/>
</dbReference>
<dbReference type="GO" id="GO:0005737">
    <property type="term" value="C:cytoplasm"/>
    <property type="evidence" value="ECO:0007669"/>
    <property type="project" value="TreeGrafter"/>
</dbReference>
<gene>
    <name evidence="3" type="ORF">LACBIDRAFT_293019</name>
</gene>
<dbReference type="EMBL" id="DS547095">
    <property type="protein sequence ID" value="EDR11404.1"/>
    <property type="molecule type" value="Genomic_DNA"/>
</dbReference>
<accession>B0D071</accession>
<name>B0D071_LACBS</name>
<dbReference type="GeneID" id="6073112"/>
<keyword evidence="4" id="KW-1185">Reference proteome</keyword>
<dbReference type="PANTHER" id="PTHR28014">
    <property type="entry name" value="NEGATIVE REGULATOR OF RAS-CAMP PATHWAY"/>
    <property type="match status" value="1"/>
</dbReference>
<evidence type="ECO:0000256" key="1">
    <source>
        <dbReference type="SAM" id="MobiDB-lite"/>
    </source>
</evidence>
<feature type="domain" description="DUF3295" evidence="2">
    <location>
        <begin position="439"/>
        <end position="489"/>
    </location>
</feature>
<organism evidence="4">
    <name type="scientific">Laccaria bicolor (strain S238N-H82 / ATCC MYA-4686)</name>
    <name type="common">Bicoloured deceiver</name>
    <name type="synonym">Laccaria laccata var. bicolor</name>
    <dbReference type="NCBI Taxonomy" id="486041"/>
    <lineage>
        <taxon>Eukaryota</taxon>
        <taxon>Fungi</taxon>
        <taxon>Dikarya</taxon>
        <taxon>Basidiomycota</taxon>
        <taxon>Agaricomycotina</taxon>
        <taxon>Agaricomycetes</taxon>
        <taxon>Agaricomycetidae</taxon>
        <taxon>Agaricales</taxon>
        <taxon>Agaricineae</taxon>
        <taxon>Hydnangiaceae</taxon>
        <taxon>Laccaria</taxon>
    </lineage>
</organism>
<evidence type="ECO:0000259" key="2">
    <source>
        <dbReference type="Pfam" id="PF11702"/>
    </source>
</evidence>
<evidence type="ECO:0000313" key="3">
    <source>
        <dbReference type="EMBL" id="EDR11404.1"/>
    </source>
</evidence>
<dbReference type="Proteomes" id="UP000001194">
    <property type="component" value="Unassembled WGS sequence"/>
</dbReference>
<feature type="region of interest" description="Disordered" evidence="1">
    <location>
        <begin position="532"/>
        <end position="569"/>
    </location>
</feature>
<dbReference type="Pfam" id="PF11702">
    <property type="entry name" value="DUF3295"/>
    <property type="match status" value="1"/>
</dbReference>
<proteinExistence type="predicted"/>